<dbReference type="InterPro" id="IPR036116">
    <property type="entry name" value="FN3_sf"/>
</dbReference>
<dbReference type="OrthoDB" id="10535839at2759"/>
<dbReference type="EMBL" id="UYRU01054890">
    <property type="protein sequence ID" value="VDN12843.1"/>
    <property type="molecule type" value="Genomic_DNA"/>
</dbReference>
<dbReference type="SMART" id="SM00060">
    <property type="entry name" value="FN3"/>
    <property type="match status" value="2"/>
</dbReference>
<dbReference type="PROSITE" id="PS50853">
    <property type="entry name" value="FN3"/>
    <property type="match status" value="1"/>
</dbReference>
<evidence type="ECO:0000256" key="1">
    <source>
        <dbReference type="ARBA" id="ARBA00022737"/>
    </source>
</evidence>
<organism evidence="3 4">
    <name type="scientific">Dibothriocephalus latus</name>
    <name type="common">Fish tapeworm</name>
    <name type="synonym">Diphyllobothrium latum</name>
    <dbReference type="NCBI Taxonomy" id="60516"/>
    <lineage>
        <taxon>Eukaryota</taxon>
        <taxon>Metazoa</taxon>
        <taxon>Spiralia</taxon>
        <taxon>Lophotrochozoa</taxon>
        <taxon>Platyhelminthes</taxon>
        <taxon>Cestoda</taxon>
        <taxon>Eucestoda</taxon>
        <taxon>Diphyllobothriidea</taxon>
        <taxon>Diphyllobothriidae</taxon>
        <taxon>Dibothriocephalus</taxon>
    </lineage>
</organism>
<evidence type="ECO:0000259" key="2">
    <source>
        <dbReference type="PROSITE" id="PS50853"/>
    </source>
</evidence>
<dbReference type="AlphaFoldDB" id="A0A3P7LPE9"/>
<dbReference type="PANTHER" id="PTHR46708">
    <property type="entry name" value="TENASCIN"/>
    <property type="match status" value="1"/>
</dbReference>
<dbReference type="CDD" id="cd00063">
    <property type="entry name" value="FN3"/>
    <property type="match status" value="1"/>
</dbReference>
<feature type="domain" description="Fibronectin type-III" evidence="2">
    <location>
        <begin position="171"/>
        <end position="263"/>
    </location>
</feature>
<evidence type="ECO:0000313" key="3">
    <source>
        <dbReference type="EMBL" id="VDN12843.1"/>
    </source>
</evidence>
<dbReference type="PANTHER" id="PTHR46708:SF2">
    <property type="entry name" value="FIBRONECTIN TYPE-III DOMAIN-CONTAINING PROTEIN"/>
    <property type="match status" value="1"/>
</dbReference>
<keyword evidence="4" id="KW-1185">Reference proteome</keyword>
<dbReference type="InterPro" id="IPR013783">
    <property type="entry name" value="Ig-like_fold"/>
</dbReference>
<dbReference type="SUPFAM" id="SSF49265">
    <property type="entry name" value="Fibronectin type III"/>
    <property type="match status" value="1"/>
</dbReference>
<protein>
    <recommendedName>
        <fullName evidence="2">Fibronectin type-III domain-containing protein</fullName>
    </recommendedName>
</protein>
<dbReference type="InterPro" id="IPR050991">
    <property type="entry name" value="ECM_Regulatory_Proteins"/>
</dbReference>
<sequence>MLRWKSNTNESSKSFRVLLNDAPYSDFEDSVENKMYFTEITDLMPNTVYQAMVIICPSNEKDLTKCEQFSKPSASASTYPKAPEEFTAEAVDSTAIKFAWTLPNQTFEHLLVVVRASAPDSAGVSKVDPSLNTTTVKGLNALTYYDTTMSVENTYDAKTVASENVLKVLTAPNPPTAEVTHVGDTWMRVSLVPAAAGENLNLTYTVIISNLSGYKAECTPDEQLSCDFDGLEKGTEYSLVTKACYDKLCSVESQPFNATTGNTRE</sequence>
<dbReference type="InterPro" id="IPR003961">
    <property type="entry name" value="FN3_dom"/>
</dbReference>
<proteinExistence type="predicted"/>
<dbReference type="Gene3D" id="2.60.40.10">
    <property type="entry name" value="Immunoglobulins"/>
    <property type="match status" value="2"/>
</dbReference>
<accession>A0A3P7LPE9</accession>
<evidence type="ECO:0000313" key="4">
    <source>
        <dbReference type="Proteomes" id="UP000281553"/>
    </source>
</evidence>
<gene>
    <name evidence="3" type="ORF">DILT_LOCUS8674</name>
</gene>
<name>A0A3P7LPE9_DIBLA</name>
<dbReference type="Proteomes" id="UP000281553">
    <property type="component" value="Unassembled WGS sequence"/>
</dbReference>
<reference evidence="3 4" key="1">
    <citation type="submission" date="2018-11" db="EMBL/GenBank/DDBJ databases">
        <authorList>
            <consortium name="Pathogen Informatics"/>
        </authorList>
    </citation>
    <scope>NUCLEOTIDE SEQUENCE [LARGE SCALE GENOMIC DNA]</scope>
</reference>
<keyword evidence="1" id="KW-0677">Repeat</keyword>